<sequence>MLARFFINRPKFAFVISIVLALLGAIAIKLMPISEYPRIAPPVINVVAIYPGASAQTIEEVVASTIENEVNGVDNMLYMDSRAANDGTYRLQVVFEIGTDPDMAQVNVQNRVSTALRTLPPIVNEMGVRVRKASTDTLMAISLYSPNQTYDELYLNNWTEINLLDQISRLNGVGDITLIGATYGMRVWLDVDKMTALRVSTNDVRMALRDQNAEIPAGRLGVGPHNDDVTLQIPLLSRSRLTEVADFEAIMVRTDPQGNNTYLGDIARIEMGRNQYDAQGRLNGQDASLMTVSLAPGGNAVETGAAIKALLDSTPFPQDVAYELPLDTTVFVEDSISNITETLLIAVILVVMVTYLFLGSARATLVPLAAIPVSLIGTFFFMDTIGFTINTITLFALILAIGIVVDNAILVIENVERLLNEKKELSPAQATQAAMDEVTGPIVASTLVMLAVFIPVSVLPGITGEMFAQFGLTICIALVLSAINALTLSPALCSLIMKRVDRYPTWFVKFNGGFEKVTALYGKAVAVVVKKVLALVLVFAGTIAVMMYLNSQTPTGFVENEDKGSMLAMVQLPDGASVGRTDAFVSQVESILAQDPAVEHVAGAVGFGLLAFSFQSNNATLFVRLKPWEQRRKLQGDNRVFDVLARLNQQLAGLQGGVARLLTPPAIPGIGSGSNLEFMLQDRLGGTKAELASATQQMIAAANAAPEIAGAFTLFRADVPHFFIDVDREKARKYGVSTTEVNETVMSYIAGSRVNDFSLWGRTYYVYMQAEAKQRVGVEDIGRLHVRTAAGEMLQISELATIEPRMEADISNRYNMYAATKIFVTPAPGYSSGQAIAAMERLADEVLSDGYGYEWTSMALQEKLAGNAVVYAFALALIFIYLFLVAQYESWALPAAIIIAAPTAAVGTMLALSASGMALTLYGQVGLVLLIALAAKNAILIVEFAKLKREQEGLSIEEAAIAGGTMRFRAVNMTSWSFVLGILPMVFATGAGSVAQNNMGVALVGGILCVMTLGAILTPGFYAVFQRLREKTKTGQPTRGRVGGLAMD</sequence>
<dbReference type="SUPFAM" id="SSF82714">
    <property type="entry name" value="Multidrug efflux transporter AcrB TolC docking domain, DN and DC subdomains"/>
    <property type="match status" value="2"/>
</dbReference>
<evidence type="ECO:0000313" key="10">
    <source>
        <dbReference type="EMBL" id="GAA4893709.1"/>
    </source>
</evidence>
<dbReference type="Gene3D" id="3.30.70.1440">
    <property type="entry name" value="Multidrug efflux transporter AcrB pore domain"/>
    <property type="match status" value="1"/>
</dbReference>
<dbReference type="Gene3D" id="3.30.70.1320">
    <property type="entry name" value="Multidrug efflux transporter AcrB pore domain like"/>
    <property type="match status" value="1"/>
</dbReference>
<dbReference type="InterPro" id="IPR027463">
    <property type="entry name" value="AcrB_DN_DC_subdom"/>
</dbReference>
<comment type="subcellular location">
    <subcellularLocation>
        <location evidence="1 9">Cell inner membrane</location>
        <topology evidence="1 9">Multi-pass membrane protein</topology>
    </subcellularLocation>
</comment>
<dbReference type="InterPro" id="IPR004764">
    <property type="entry name" value="MdtF-like"/>
</dbReference>
<feature type="transmembrane region" description="Helical" evidence="9">
    <location>
        <begin position="891"/>
        <end position="915"/>
    </location>
</feature>
<evidence type="ECO:0000256" key="2">
    <source>
        <dbReference type="ARBA" id="ARBA00010942"/>
    </source>
</evidence>
<feature type="transmembrane region" description="Helical" evidence="9">
    <location>
        <begin position="388"/>
        <end position="412"/>
    </location>
</feature>
<comment type="caution">
    <text evidence="9">Lacks conserved residue(s) required for the propagation of feature annotation.</text>
</comment>
<feature type="transmembrane region" description="Helical" evidence="9">
    <location>
        <begin position="1001"/>
        <end position="1025"/>
    </location>
</feature>
<dbReference type="Proteomes" id="UP001499988">
    <property type="component" value="Unassembled WGS sequence"/>
</dbReference>
<feature type="transmembrane region" description="Helical" evidence="9">
    <location>
        <begin position="532"/>
        <end position="549"/>
    </location>
</feature>
<dbReference type="Gene3D" id="3.30.70.1430">
    <property type="entry name" value="Multidrug efflux transporter AcrB pore domain"/>
    <property type="match status" value="2"/>
</dbReference>
<keyword evidence="6 9" id="KW-0812">Transmembrane</keyword>
<comment type="caution">
    <text evidence="10">The sequence shown here is derived from an EMBL/GenBank/DDBJ whole genome shotgun (WGS) entry which is preliminary data.</text>
</comment>
<evidence type="ECO:0000256" key="6">
    <source>
        <dbReference type="ARBA" id="ARBA00022692"/>
    </source>
</evidence>
<feature type="transmembrane region" description="Helical" evidence="9">
    <location>
        <begin position="442"/>
        <end position="462"/>
    </location>
</feature>
<evidence type="ECO:0000256" key="3">
    <source>
        <dbReference type="ARBA" id="ARBA00022448"/>
    </source>
</evidence>
<evidence type="ECO:0000256" key="4">
    <source>
        <dbReference type="ARBA" id="ARBA00022475"/>
    </source>
</evidence>
<feature type="transmembrane region" description="Helical" evidence="9">
    <location>
        <begin position="365"/>
        <end position="382"/>
    </location>
</feature>
<accession>A0ABP9F7H7</accession>
<evidence type="ECO:0000313" key="11">
    <source>
        <dbReference type="Proteomes" id="UP001499988"/>
    </source>
</evidence>
<evidence type="ECO:0000256" key="5">
    <source>
        <dbReference type="ARBA" id="ARBA00022519"/>
    </source>
</evidence>
<dbReference type="Gene3D" id="1.20.1640.10">
    <property type="entry name" value="Multidrug efflux transporter AcrB transmembrane domain"/>
    <property type="match status" value="2"/>
</dbReference>
<keyword evidence="11" id="KW-1185">Reference proteome</keyword>
<keyword evidence="3 9" id="KW-0813">Transport</keyword>
<dbReference type="NCBIfam" id="TIGR00915">
    <property type="entry name" value="2A0602"/>
    <property type="match status" value="1"/>
</dbReference>
<evidence type="ECO:0000256" key="7">
    <source>
        <dbReference type="ARBA" id="ARBA00022989"/>
    </source>
</evidence>
<dbReference type="PRINTS" id="PR00702">
    <property type="entry name" value="ACRIFLAVINRP"/>
</dbReference>
<dbReference type="InterPro" id="IPR001036">
    <property type="entry name" value="Acrflvin-R"/>
</dbReference>
<feature type="transmembrane region" description="Helical" evidence="9">
    <location>
        <begin position="921"/>
        <end position="942"/>
    </location>
</feature>
<dbReference type="SUPFAM" id="SSF82693">
    <property type="entry name" value="Multidrug efflux transporter AcrB pore domain, PN1, PN2, PC1 and PC2 subdomains"/>
    <property type="match status" value="3"/>
</dbReference>
<protein>
    <recommendedName>
        <fullName evidence="9">Efflux pump membrane transporter</fullName>
    </recommendedName>
</protein>
<proteinExistence type="inferred from homology"/>
<comment type="similarity">
    <text evidence="2 9">Belongs to the resistance-nodulation-cell division (RND) (TC 2.A.6) family.</text>
</comment>
<dbReference type="Gene3D" id="3.30.2090.10">
    <property type="entry name" value="Multidrug efflux transporter AcrB TolC docking domain, DN and DC subdomains"/>
    <property type="match status" value="2"/>
</dbReference>
<dbReference type="SUPFAM" id="SSF82866">
    <property type="entry name" value="Multidrug efflux transporter AcrB transmembrane domain"/>
    <property type="match status" value="2"/>
</dbReference>
<organism evidence="10 11">
    <name type="scientific">Ferrimonas pelagia</name>
    <dbReference type="NCBI Taxonomy" id="1177826"/>
    <lineage>
        <taxon>Bacteria</taxon>
        <taxon>Pseudomonadati</taxon>
        <taxon>Pseudomonadota</taxon>
        <taxon>Gammaproteobacteria</taxon>
        <taxon>Alteromonadales</taxon>
        <taxon>Ferrimonadaceae</taxon>
        <taxon>Ferrimonas</taxon>
    </lineage>
</organism>
<keyword evidence="7 9" id="KW-1133">Transmembrane helix</keyword>
<reference evidence="11" key="1">
    <citation type="journal article" date="2019" name="Int. J. Syst. Evol. Microbiol.">
        <title>The Global Catalogue of Microorganisms (GCM) 10K type strain sequencing project: providing services to taxonomists for standard genome sequencing and annotation.</title>
        <authorList>
            <consortium name="The Broad Institute Genomics Platform"/>
            <consortium name="The Broad Institute Genome Sequencing Center for Infectious Disease"/>
            <person name="Wu L."/>
            <person name="Ma J."/>
        </authorList>
    </citation>
    <scope>NUCLEOTIDE SEQUENCE [LARGE SCALE GENOMIC DNA]</scope>
    <source>
        <strain evidence="11">JCM 18401</strain>
    </source>
</reference>
<evidence type="ECO:0000256" key="9">
    <source>
        <dbReference type="RuleBase" id="RU364070"/>
    </source>
</evidence>
<gene>
    <name evidence="10" type="primary">vmeZ_1</name>
    <name evidence="10" type="ORF">GCM10023333_28590</name>
</gene>
<dbReference type="PANTHER" id="PTHR32063:SF76">
    <property type="entry name" value="EFFLUX PUMP MEMBRANE TRANSPORTER"/>
    <property type="match status" value="1"/>
</dbReference>
<feature type="transmembrane region" description="Helical" evidence="9">
    <location>
        <begin position="864"/>
        <end position="884"/>
    </location>
</feature>
<keyword evidence="5 9" id="KW-0997">Cell inner membrane</keyword>
<feature type="transmembrane region" description="Helical" evidence="9">
    <location>
        <begin position="339"/>
        <end position="358"/>
    </location>
</feature>
<evidence type="ECO:0000256" key="1">
    <source>
        <dbReference type="ARBA" id="ARBA00004429"/>
    </source>
</evidence>
<dbReference type="Pfam" id="PF00873">
    <property type="entry name" value="ACR_tran"/>
    <property type="match status" value="1"/>
</dbReference>
<evidence type="ECO:0000256" key="8">
    <source>
        <dbReference type="ARBA" id="ARBA00023136"/>
    </source>
</evidence>
<feature type="transmembrane region" description="Helical" evidence="9">
    <location>
        <begin position="468"/>
        <end position="493"/>
    </location>
</feature>
<dbReference type="RefSeq" id="WP_345336104.1">
    <property type="nucleotide sequence ID" value="NZ_BAABJZ010000091.1"/>
</dbReference>
<dbReference type="EMBL" id="BAABJZ010000091">
    <property type="protein sequence ID" value="GAA4893709.1"/>
    <property type="molecule type" value="Genomic_DNA"/>
</dbReference>
<name>A0ABP9F7H7_9GAMM</name>
<keyword evidence="4" id="KW-1003">Cell membrane</keyword>
<feature type="transmembrane region" description="Helical" evidence="9">
    <location>
        <begin position="976"/>
        <end position="995"/>
    </location>
</feature>
<keyword evidence="8 9" id="KW-0472">Membrane</keyword>
<dbReference type="PANTHER" id="PTHR32063">
    <property type="match status" value="1"/>
</dbReference>